<proteinExistence type="predicted"/>
<name>A0ABT1L537_9GAMM</name>
<accession>A0ABT1L537</accession>
<organism evidence="1 2">
    <name type="scientific">Candidatus Synchoanobacter obligatus</name>
    <dbReference type="NCBI Taxonomy" id="2919597"/>
    <lineage>
        <taxon>Bacteria</taxon>
        <taxon>Pseudomonadati</taxon>
        <taxon>Pseudomonadota</taxon>
        <taxon>Gammaproteobacteria</taxon>
        <taxon>Candidatus Comchoanobacterales</taxon>
        <taxon>Candidatus Comchoanobacteraceae</taxon>
        <taxon>Candidatus Synchoanobacter</taxon>
    </lineage>
</organism>
<dbReference type="RefSeq" id="WP_258568949.1">
    <property type="nucleotide sequence ID" value="NZ_JAKUDN010000001.1"/>
</dbReference>
<gene>
    <name evidence="1" type="ORF">MKS91_00830</name>
</gene>
<dbReference type="Proteomes" id="UP001320768">
    <property type="component" value="Unassembled WGS sequence"/>
</dbReference>
<comment type="caution">
    <text evidence="1">The sequence shown here is derived from an EMBL/GenBank/DDBJ whole genome shotgun (WGS) entry which is preliminary data.</text>
</comment>
<evidence type="ECO:0000313" key="1">
    <source>
        <dbReference type="EMBL" id="MCP8351840.1"/>
    </source>
</evidence>
<evidence type="ECO:0000313" key="2">
    <source>
        <dbReference type="Proteomes" id="UP001320768"/>
    </source>
</evidence>
<protein>
    <submittedName>
        <fullName evidence="1">Uncharacterized protein</fullName>
    </submittedName>
</protein>
<dbReference type="EMBL" id="JAKUDN010000001">
    <property type="protein sequence ID" value="MCP8351840.1"/>
    <property type="molecule type" value="Genomic_DNA"/>
</dbReference>
<sequence>MPTHPTYVLKEDYQYNPIPLGAIYYININVPGQDNQICHRIIATQSSPTAMLHKLTEAVEDQNTQPIYTTSSYWRLHLQYLWICITSALACIVSRSSYSELRDNALDANIELGLVMKHKGPHHALFRGLTSFAHYVFKNISYDTLDSYRHLLLLPSIILAPFVYLMSTLFLKTPEAYTLSQEGYKGLVEASITRRAVTQDQHREHLSNLEKLHNRRNHSPYQIMPKQQIIAEKIASTTQGSIFLVPTDYLDDGYKNGLLRSIIKESQNKVQITYQDKSKYNLLTEVQFGSL</sequence>
<reference evidence="1 2" key="1">
    <citation type="journal article" date="2022" name="Nat. Microbiol.">
        <title>The microbiome of a bacterivorous marine choanoflagellate contains a resource-demanding obligate bacterial associate.</title>
        <authorList>
            <person name="Needham D.M."/>
            <person name="Poirier C."/>
            <person name="Bachy C."/>
            <person name="George E.E."/>
            <person name="Wilken S."/>
            <person name="Yung C.C.M."/>
            <person name="Limardo A.J."/>
            <person name="Morando M."/>
            <person name="Sudek L."/>
            <person name="Malmstrom R.R."/>
            <person name="Keeling P.J."/>
            <person name="Santoro A.E."/>
            <person name="Worden A.Z."/>
        </authorList>
    </citation>
    <scope>NUCLEOTIDE SEQUENCE [LARGE SCALE GENOMIC DNA]</scope>
    <source>
        <strain evidence="1 2">Comchoano-2</strain>
    </source>
</reference>
<keyword evidence="2" id="KW-1185">Reference proteome</keyword>